<accession>A0A3Q9JMD9</accession>
<dbReference type="Pfam" id="PF08450">
    <property type="entry name" value="SGL"/>
    <property type="match status" value="1"/>
</dbReference>
<dbReference type="AlphaFoldDB" id="A0A3Q9JMD9"/>
<evidence type="ECO:0000256" key="1">
    <source>
        <dbReference type="ARBA" id="ARBA00022801"/>
    </source>
</evidence>
<dbReference type="PANTHER" id="PTHR47572:SF4">
    <property type="entry name" value="LACTONASE DRP35"/>
    <property type="match status" value="1"/>
</dbReference>
<dbReference type="InterPro" id="IPR011042">
    <property type="entry name" value="6-blade_b-propeller_TolB-like"/>
</dbReference>
<keyword evidence="1" id="KW-0378">Hydrolase</keyword>
<keyword evidence="5" id="KW-1185">Reference proteome</keyword>
<evidence type="ECO:0000259" key="3">
    <source>
        <dbReference type="Pfam" id="PF08450"/>
    </source>
</evidence>
<organism evidence="4 5">
    <name type="scientific">Entomomonas moraniae</name>
    <dbReference type="NCBI Taxonomy" id="2213226"/>
    <lineage>
        <taxon>Bacteria</taxon>
        <taxon>Pseudomonadati</taxon>
        <taxon>Pseudomonadota</taxon>
        <taxon>Gammaproteobacteria</taxon>
        <taxon>Pseudomonadales</taxon>
        <taxon>Pseudomonadaceae</taxon>
        <taxon>Entomomonas</taxon>
    </lineage>
</organism>
<keyword evidence="2" id="KW-0732">Signal</keyword>
<name>A0A3Q9JMD9_9GAMM</name>
<dbReference type="EMBL" id="CP029822">
    <property type="protein sequence ID" value="AZS51591.1"/>
    <property type="molecule type" value="Genomic_DNA"/>
</dbReference>
<dbReference type="Gene3D" id="2.120.10.30">
    <property type="entry name" value="TolB, C-terminal domain"/>
    <property type="match status" value="1"/>
</dbReference>
<dbReference type="InterPro" id="IPR013658">
    <property type="entry name" value="SGL"/>
</dbReference>
<feature type="chain" id="PRO_5018780790" evidence="2">
    <location>
        <begin position="27"/>
        <end position="337"/>
    </location>
</feature>
<dbReference type="PANTHER" id="PTHR47572">
    <property type="entry name" value="LIPOPROTEIN-RELATED"/>
    <property type="match status" value="1"/>
</dbReference>
<dbReference type="KEGG" id="emo:DM558_12780"/>
<proteinExistence type="predicted"/>
<dbReference type="InterPro" id="IPR051262">
    <property type="entry name" value="SMP-30/CGR1_Lactonase"/>
</dbReference>
<dbReference type="SUPFAM" id="SSF63829">
    <property type="entry name" value="Calcium-dependent phosphotriesterase"/>
    <property type="match status" value="1"/>
</dbReference>
<sequence>MERNTMFKQGLLALVVAGSLSSQAFAETHPTADFKVATKTSEALQQLIPAQAKLEILESNAKWSEGPLVLKDNSVIWSDIVNNRVLQWSEKEGTTTWLYPAQFHNGHAMDNKGHILAASHGKRAIERQETDGSWRVLVDLYEDKKLNSPNDLIVDKEGEIWFTDPTFGILKKEEGYGGNPVAGGEFSYRYNPETQKIVRLNTPEVKTPNGIALSPDQKTLYIADSQLGHNPNDNSLRHHLVAYDIDNNKNLSNGRDLANITTGVPDGIAVDEKGNIWVTGGEYIHIFAPDGKEIGSIKLPTTVANIIFNQLPNGKNVAYITGSNTLYRLEVAVQGIK</sequence>
<gene>
    <name evidence="4" type="ORF">DM558_12780</name>
</gene>
<evidence type="ECO:0000313" key="5">
    <source>
        <dbReference type="Proteomes" id="UP000273143"/>
    </source>
</evidence>
<reference evidence="5" key="1">
    <citation type="submission" date="2018-06" db="EMBL/GenBank/DDBJ databases">
        <title>Complete genome of Pseudomonas insecticola strain QZS01.</title>
        <authorList>
            <person name="Wang J."/>
            <person name="Su Q."/>
        </authorList>
    </citation>
    <scope>NUCLEOTIDE SEQUENCE [LARGE SCALE GENOMIC DNA]</scope>
    <source>
        <strain evidence="5">QZS01</strain>
    </source>
</reference>
<evidence type="ECO:0000256" key="2">
    <source>
        <dbReference type="SAM" id="SignalP"/>
    </source>
</evidence>
<dbReference type="GO" id="GO:0016787">
    <property type="term" value="F:hydrolase activity"/>
    <property type="evidence" value="ECO:0007669"/>
    <property type="project" value="UniProtKB-KW"/>
</dbReference>
<feature type="domain" description="SMP-30/Gluconolactonase/LRE-like region" evidence="3">
    <location>
        <begin position="63"/>
        <end position="308"/>
    </location>
</feature>
<dbReference type="Proteomes" id="UP000273143">
    <property type="component" value="Chromosome"/>
</dbReference>
<feature type="signal peptide" evidence="2">
    <location>
        <begin position="1"/>
        <end position="26"/>
    </location>
</feature>
<evidence type="ECO:0000313" key="4">
    <source>
        <dbReference type="EMBL" id="AZS51591.1"/>
    </source>
</evidence>
<protein>
    <submittedName>
        <fullName evidence="4">SMP-30/gluconolactonase/LRE family protein</fullName>
    </submittedName>
</protein>